<keyword evidence="2" id="KW-0031">Aminopeptidase</keyword>
<evidence type="ECO:0000313" key="2">
    <source>
        <dbReference type="EMBL" id="PEN13672.1"/>
    </source>
</evidence>
<feature type="domain" description="Peptidase M24" evidence="1">
    <location>
        <begin position="186"/>
        <end position="392"/>
    </location>
</feature>
<gene>
    <name evidence="2" type="ORF">CRI94_09230</name>
</gene>
<evidence type="ECO:0000259" key="1">
    <source>
        <dbReference type="Pfam" id="PF00557"/>
    </source>
</evidence>
<reference evidence="2 3" key="1">
    <citation type="submission" date="2017-10" db="EMBL/GenBank/DDBJ databases">
        <title>Draft genome of Longibacter Salinarum.</title>
        <authorList>
            <person name="Goh K.M."/>
            <person name="Shamsir M.S."/>
            <person name="Lim S.W."/>
        </authorList>
    </citation>
    <scope>NUCLEOTIDE SEQUENCE [LARGE SCALE GENOMIC DNA]</scope>
    <source>
        <strain evidence="2 3">KCTC 52045</strain>
    </source>
</reference>
<sequence>MDPVESIVLPMRERAEIINRWLETRLDEVVPMLMRRENIDMWVISAREYNEDPVIRSMLPATWQAARRRTILVFHDRGPDEGVDRLAIARYDVGRFFQTAWDKSEQPDQWARLASLIEDRDPERIAVNRSEMFALADGMTDTEFGQMQEALSPTYRDRIVSGQKLAVGWLETRTEEEMQVYPQIVRLAHAIIADGLSGQAIQPGVTTTEDVQWWYRDRIRELGVTAWFHPSVSIQRQGTGADNDFSSDEATATIEPGDLLHVDFGITYLRLNTDTQQHAYVLRPGESAAPEGLSEALRVGNRLQDLLTREMTSGRTGNEVLEATLAAAKEEGIDATVYTHPIGYHGHGAGPLIGLWDQQGGVPGRGDHPLYPNTAYSIELNAQVAIPEWDNQKIRIMLEEDAFFDGNSVRYLDGRQTELYVLPRH</sequence>
<dbReference type="OrthoDB" id="9765815at2"/>
<dbReference type="EMBL" id="PDEQ01000004">
    <property type="protein sequence ID" value="PEN13672.1"/>
    <property type="molecule type" value="Genomic_DNA"/>
</dbReference>
<dbReference type="InterPro" id="IPR036005">
    <property type="entry name" value="Creatinase/aminopeptidase-like"/>
</dbReference>
<dbReference type="GO" id="GO:0004177">
    <property type="term" value="F:aminopeptidase activity"/>
    <property type="evidence" value="ECO:0007669"/>
    <property type="project" value="UniProtKB-KW"/>
</dbReference>
<comment type="caution">
    <text evidence="2">The sequence shown here is derived from an EMBL/GenBank/DDBJ whole genome shotgun (WGS) entry which is preliminary data.</text>
</comment>
<protein>
    <submittedName>
        <fullName evidence="2">Xaa-Pro aminopeptidase</fullName>
    </submittedName>
</protein>
<evidence type="ECO:0000313" key="3">
    <source>
        <dbReference type="Proteomes" id="UP000220102"/>
    </source>
</evidence>
<accession>A0A2A8CY77</accession>
<dbReference type="AlphaFoldDB" id="A0A2A8CY77"/>
<dbReference type="Proteomes" id="UP000220102">
    <property type="component" value="Unassembled WGS sequence"/>
</dbReference>
<dbReference type="Gene3D" id="3.90.230.10">
    <property type="entry name" value="Creatinase/methionine aminopeptidase superfamily"/>
    <property type="match status" value="1"/>
</dbReference>
<dbReference type="Pfam" id="PF00557">
    <property type="entry name" value="Peptidase_M24"/>
    <property type="match status" value="1"/>
</dbReference>
<proteinExistence type="predicted"/>
<dbReference type="InterPro" id="IPR000994">
    <property type="entry name" value="Pept_M24"/>
</dbReference>
<dbReference type="SUPFAM" id="SSF55920">
    <property type="entry name" value="Creatinase/aminopeptidase"/>
    <property type="match status" value="1"/>
</dbReference>
<organism evidence="2 3">
    <name type="scientific">Longibacter salinarum</name>
    <dbReference type="NCBI Taxonomy" id="1850348"/>
    <lineage>
        <taxon>Bacteria</taxon>
        <taxon>Pseudomonadati</taxon>
        <taxon>Rhodothermota</taxon>
        <taxon>Rhodothermia</taxon>
        <taxon>Rhodothermales</taxon>
        <taxon>Salisaetaceae</taxon>
        <taxon>Longibacter</taxon>
    </lineage>
</organism>
<keyword evidence="2" id="KW-0645">Protease</keyword>
<name>A0A2A8CY77_9BACT</name>
<keyword evidence="3" id="KW-1185">Reference proteome</keyword>
<keyword evidence="2" id="KW-0378">Hydrolase</keyword>